<evidence type="ECO:0000256" key="1">
    <source>
        <dbReference type="SAM" id="MobiDB-lite"/>
    </source>
</evidence>
<organism evidence="2 3">
    <name type="scientific">Streptomyces varsoviensis</name>
    <dbReference type="NCBI Taxonomy" id="67373"/>
    <lineage>
        <taxon>Bacteria</taxon>
        <taxon>Bacillati</taxon>
        <taxon>Actinomycetota</taxon>
        <taxon>Actinomycetes</taxon>
        <taxon>Kitasatosporales</taxon>
        <taxon>Streptomycetaceae</taxon>
        <taxon>Streptomyces</taxon>
    </lineage>
</organism>
<dbReference type="Proteomes" id="UP000037020">
    <property type="component" value="Unassembled WGS sequence"/>
</dbReference>
<reference evidence="2 3" key="1">
    <citation type="submission" date="2015-07" db="EMBL/GenBank/DDBJ databases">
        <authorList>
            <person name="Ju K.-S."/>
            <person name="Doroghazi J.R."/>
            <person name="Metcalf W.W."/>
        </authorList>
    </citation>
    <scope>NUCLEOTIDE SEQUENCE [LARGE SCALE GENOMIC DNA]</scope>
    <source>
        <strain evidence="2 3">NRRL B-3589</strain>
    </source>
</reference>
<sequence>MEILRERGHRLELARAMDALARAHRDLGDEGRARTLARKAQQLMRESGAEPSAYGPRSADAAAEAGASLPLVGR</sequence>
<proteinExistence type="predicted"/>
<comment type="caution">
    <text evidence="2">The sequence shown here is derived from an EMBL/GenBank/DDBJ whole genome shotgun (WGS) entry which is preliminary data.</text>
</comment>
<name>A0ABR5J9Z4_9ACTN</name>
<gene>
    <name evidence="2" type="ORF">ADK38_09905</name>
</gene>
<accession>A0ABR5J9Z4</accession>
<evidence type="ECO:0000313" key="3">
    <source>
        <dbReference type="Proteomes" id="UP000037020"/>
    </source>
</evidence>
<dbReference type="EMBL" id="LGUT01000839">
    <property type="protein sequence ID" value="KOG90225.1"/>
    <property type="molecule type" value="Genomic_DNA"/>
</dbReference>
<feature type="non-terminal residue" evidence="2">
    <location>
        <position position="74"/>
    </location>
</feature>
<protein>
    <submittedName>
        <fullName evidence="2">Uncharacterized protein</fullName>
    </submittedName>
</protein>
<evidence type="ECO:0000313" key="2">
    <source>
        <dbReference type="EMBL" id="KOG90225.1"/>
    </source>
</evidence>
<keyword evidence="3" id="KW-1185">Reference proteome</keyword>
<feature type="region of interest" description="Disordered" evidence="1">
    <location>
        <begin position="43"/>
        <end position="74"/>
    </location>
</feature>